<reference evidence="5 6" key="1">
    <citation type="journal article" date="2011" name="Front. Microbiol.">
        <title>Genomic signatures of strain selection and enhancement in Bacillus atrophaeus var. globigii, a historical biowarfare simulant.</title>
        <authorList>
            <person name="Gibbons H.S."/>
            <person name="Broomall S.M."/>
            <person name="McNew L.A."/>
            <person name="Daligault H."/>
            <person name="Chapman C."/>
            <person name="Bruce D."/>
            <person name="Karavis M."/>
            <person name="Krepps M."/>
            <person name="McGregor P.A."/>
            <person name="Hong C."/>
            <person name="Park K.H."/>
            <person name="Akmal A."/>
            <person name="Feldman A."/>
            <person name="Lin J.S."/>
            <person name="Chang W.E."/>
            <person name="Higgs B.W."/>
            <person name="Demirev P."/>
            <person name="Lindquist J."/>
            <person name="Liem A."/>
            <person name="Fochler E."/>
            <person name="Read T.D."/>
            <person name="Tapia R."/>
            <person name="Johnson S."/>
            <person name="Bishop-Lilly K.A."/>
            <person name="Detter C."/>
            <person name="Han C."/>
            <person name="Sozhamannan S."/>
            <person name="Rosenzweig C.N."/>
            <person name="Skowronski E.W."/>
        </authorList>
    </citation>
    <scope>NUCLEOTIDE SEQUENCE [LARGE SCALE GENOMIC DNA]</scope>
    <source>
        <strain evidence="5 6">CC-PW-9</strain>
    </source>
</reference>
<dbReference type="EMBL" id="PIQH01000010">
    <property type="protein sequence ID" value="RUO78747.1"/>
    <property type="molecule type" value="Genomic_DNA"/>
</dbReference>
<name>A0A432ZL68_9GAMM</name>
<dbReference type="CDD" id="cd24032">
    <property type="entry name" value="ASKHA_NBD_TsaB"/>
    <property type="match status" value="1"/>
</dbReference>
<evidence type="ECO:0000259" key="4">
    <source>
        <dbReference type="Pfam" id="PF00814"/>
    </source>
</evidence>
<dbReference type="InterPro" id="IPR022496">
    <property type="entry name" value="T6A_TsaB"/>
</dbReference>
<dbReference type="InterPro" id="IPR043129">
    <property type="entry name" value="ATPase_NBD"/>
</dbReference>
<dbReference type="InterPro" id="IPR000905">
    <property type="entry name" value="Gcp-like_dom"/>
</dbReference>
<comment type="caution">
    <text evidence="5">The sequence shown here is derived from an EMBL/GenBank/DDBJ whole genome shotgun (WGS) entry which is preliminary data.</text>
</comment>
<dbReference type="PANTHER" id="PTHR11735">
    <property type="entry name" value="TRNA N6-ADENOSINE THREONYLCARBAMOYLTRANSFERASE"/>
    <property type="match status" value="1"/>
</dbReference>
<evidence type="ECO:0000256" key="1">
    <source>
        <dbReference type="ARBA" id="ARBA00010493"/>
    </source>
</evidence>
<dbReference type="Pfam" id="PF00814">
    <property type="entry name" value="TsaD"/>
    <property type="match status" value="1"/>
</dbReference>
<organism evidence="5 6">
    <name type="scientific">Idiomarina tyrosinivorans</name>
    <dbReference type="NCBI Taxonomy" id="1445662"/>
    <lineage>
        <taxon>Bacteria</taxon>
        <taxon>Pseudomonadati</taxon>
        <taxon>Pseudomonadota</taxon>
        <taxon>Gammaproteobacteria</taxon>
        <taxon>Alteromonadales</taxon>
        <taxon>Idiomarinaceae</taxon>
        <taxon>Idiomarina</taxon>
    </lineage>
</organism>
<comment type="similarity">
    <text evidence="1">Belongs to the KAE1 / TsaD family. TsaB subfamily.</text>
</comment>
<evidence type="ECO:0000256" key="2">
    <source>
        <dbReference type="ARBA" id="ARBA00019012"/>
    </source>
</evidence>
<proteinExistence type="inferred from homology"/>
<gene>
    <name evidence="5" type="primary">tsaB</name>
    <name evidence="5" type="ORF">CWI84_10420</name>
</gene>
<dbReference type="Gene3D" id="3.30.420.40">
    <property type="match status" value="2"/>
</dbReference>
<accession>A0A432ZL68</accession>
<dbReference type="OrthoDB" id="9809995at2"/>
<evidence type="ECO:0000313" key="6">
    <source>
        <dbReference type="Proteomes" id="UP000287996"/>
    </source>
</evidence>
<keyword evidence="6" id="KW-1185">Reference proteome</keyword>
<protein>
    <recommendedName>
        <fullName evidence="2">tRNA threonylcarbamoyladenosine biosynthesis protein TsaB</fullName>
    </recommendedName>
    <alternativeName>
        <fullName evidence="3">t(6)A37 threonylcarbamoyladenosine biosynthesis protein TsaB</fullName>
    </alternativeName>
</protein>
<evidence type="ECO:0000313" key="5">
    <source>
        <dbReference type="EMBL" id="RUO78747.1"/>
    </source>
</evidence>
<keyword evidence="5" id="KW-0808">Transferase</keyword>
<dbReference type="RefSeq" id="WP_126842529.1">
    <property type="nucleotide sequence ID" value="NZ_PIQH01000010.1"/>
</dbReference>
<feature type="domain" description="Gcp-like" evidence="4">
    <location>
        <begin position="32"/>
        <end position="150"/>
    </location>
</feature>
<dbReference type="GO" id="GO:0016740">
    <property type="term" value="F:transferase activity"/>
    <property type="evidence" value="ECO:0007669"/>
    <property type="project" value="UniProtKB-KW"/>
</dbReference>
<dbReference type="PANTHER" id="PTHR11735:SF11">
    <property type="entry name" value="TRNA THREONYLCARBAMOYLADENOSINE BIOSYNTHESIS PROTEIN TSAB"/>
    <property type="match status" value="1"/>
</dbReference>
<evidence type="ECO:0000256" key="3">
    <source>
        <dbReference type="ARBA" id="ARBA00032446"/>
    </source>
</evidence>
<dbReference type="GO" id="GO:0002949">
    <property type="term" value="P:tRNA threonylcarbamoyladenosine modification"/>
    <property type="evidence" value="ECO:0007669"/>
    <property type="project" value="InterPro"/>
</dbReference>
<dbReference type="Proteomes" id="UP000287996">
    <property type="component" value="Unassembled WGS sequence"/>
</dbReference>
<sequence>MSCYLAIDTSTENCSVALLANGNVYSRTSESPRTHSQKVLGYIDELLEQAQISRKAIQGIAVAVGPGSFTGVRIGLAIAQGLGFSLGLKLLPVSTLTLLAQQALKDGSAKAIAAAIDARMSEVYCASYVVEQGRLREFQGAQVMAPSDACFAELLANVDADIEAVGTGWDNYAAALDPQQKIHQSTAYRLPLAADLLDFIEHATAEQWQAPEHVEPFYVRNEVTWQKLPGR</sequence>
<dbReference type="GO" id="GO:0005829">
    <property type="term" value="C:cytosol"/>
    <property type="evidence" value="ECO:0007669"/>
    <property type="project" value="TreeGrafter"/>
</dbReference>
<dbReference type="NCBIfam" id="TIGR03725">
    <property type="entry name" value="T6A_YeaZ"/>
    <property type="match status" value="1"/>
</dbReference>
<dbReference type="SUPFAM" id="SSF53067">
    <property type="entry name" value="Actin-like ATPase domain"/>
    <property type="match status" value="2"/>
</dbReference>
<dbReference type="AlphaFoldDB" id="A0A432ZL68"/>